<accession>A0A3E1NP83</accession>
<comment type="caution">
    <text evidence="2">The sequence shown here is derived from an EMBL/GenBank/DDBJ whole genome shotgun (WGS) entry which is preliminary data.</text>
</comment>
<keyword evidence="3" id="KW-1185">Reference proteome</keyword>
<feature type="signal peptide" evidence="1">
    <location>
        <begin position="1"/>
        <end position="20"/>
    </location>
</feature>
<proteinExistence type="predicted"/>
<dbReference type="EMBL" id="QTJU01000001">
    <property type="protein sequence ID" value="RFM29745.1"/>
    <property type="molecule type" value="Genomic_DNA"/>
</dbReference>
<protein>
    <submittedName>
        <fullName evidence="2">Uncharacterized protein</fullName>
    </submittedName>
</protein>
<organism evidence="2 3">
    <name type="scientific">Deminuibacter soli</name>
    <dbReference type="NCBI Taxonomy" id="2291815"/>
    <lineage>
        <taxon>Bacteria</taxon>
        <taxon>Pseudomonadati</taxon>
        <taxon>Bacteroidota</taxon>
        <taxon>Chitinophagia</taxon>
        <taxon>Chitinophagales</taxon>
        <taxon>Chitinophagaceae</taxon>
        <taxon>Deminuibacter</taxon>
    </lineage>
</organism>
<dbReference type="AlphaFoldDB" id="A0A3E1NP83"/>
<reference evidence="2 3" key="1">
    <citation type="submission" date="2018-08" db="EMBL/GenBank/DDBJ databases">
        <title>Chitinophagaceae sp. K23C18032701, a novel bacterium isolated from forest soil.</title>
        <authorList>
            <person name="Wang C."/>
        </authorList>
    </citation>
    <scope>NUCLEOTIDE SEQUENCE [LARGE SCALE GENOMIC DNA]</scope>
    <source>
        <strain evidence="2 3">K23C18032701</strain>
    </source>
</reference>
<keyword evidence="1" id="KW-0732">Signal</keyword>
<sequence length="271" mass="28518">MLMRKNLILAATLGSLMLFAASCKKTDITSGGTVARQAEPNRVWINQDANGNYYTTYGYNGGITFGSILPHPLDSDPGGIYDGAPIPTVNSVNSITPPDAAWGNVNGEYFDVLIPTFPGAVTQDQVSDYFDKLNKYYNSLDDAPGSVAYPAPLASSNGSGGVIEVRGKVVRDHTSPTGMSATKDTDPYTPPGFLLGAVKKAPYGIQFYGASVTTGGNVMKINITAAGSNIAYSGYSLTYTIDATQTYAHVTGTITITAGNVLTINDDIMLP</sequence>
<name>A0A3E1NP83_9BACT</name>
<evidence type="ECO:0000313" key="3">
    <source>
        <dbReference type="Proteomes" id="UP000261284"/>
    </source>
</evidence>
<dbReference type="Proteomes" id="UP000261284">
    <property type="component" value="Unassembled WGS sequence"/>
</dbReference>
<feature type="chain" id="PRO_5017715909" evidence="1">
    <location>
        <begin position="21"/>
        <end position="271"/>
    </location>
</feature>
<dbReference type="PROSITE" id="PS51257">
    <property type="entry name" value="PROKAR_LIPOPROTEIN"/>
    <property type="match status" value="1"/>
</dbReference>
<gene>
    <name evidence="2" type="ORF">DXN05_01845</name>
</gene>
<evidence type="ECO:0000313" key="2">
    <source>
        <dbReference type="EMBL" id="RFM29745.1"/>
    </source>
</evidence>
<evidence type="ECO:0000256" key="1">
    <source>
        <dbReference type="SAM" id="SignalP"/>
    </source>
</evidence>